<dbReference type="Pfam" id="PF00847">
    <property type="entry name" value="AP2"/>
    <property type="match status" value="1"/>
</dbReference>
<reference evidence="11" key="1">
    <citation type="journal article" date="2023" name="bioRxiv">
        <title>Improved chromosome-level genome assembly for marigold (Tagetes erecta).</title>
        <authorList>
            <person name="Jiang F."/>
            <person name="Yuan L."/>
            <person name="Wang S."/>
            <person name="Wang H."/>
            <person name="Xu D."/>
            <person name="Wang A."/>
            <person name="Fan W."/>
        </authorList>
    </citation>
    <scope>NUCLEOTIDE SEQUENCE</scope>
    <source>
        <strain evidence="11">WSJ</strain>
        <tissue evidence="11">Leaf</tissue>
    </source>
</reference>
<dbReference type="InterPro" id="IPR045277">
    <property type="entry name" value="DRE1A-I"/>
</dbReference>
<evidence type="ECO:0000256" key="2">
    <source>
        <dbReference type="ARBA" id="ARBA00022821"/>
    </source>
</evidence>
<keyword evidence="3" id="KW-0805">Transcription regulation</keyword>
<dbReference type="SUPFAM" id="SSF54171">
    <property type="entry name" value="DNA-binding domain"/>
    <property type="match status" value="1"/>
</dbReference>
<protein>
    <recommendedName>
        <fullName evidence="10">AP2/ERF domain-containing protein</fullName>
    </recommendedName>
</protein>
<evidence type="ECO:0000259" key="10">
    <source>
        <dbReference type="PROSITE" id="PS51032"/>
    </source>
</evidence>
<feature type="domain" description="AP2/ERF" evidence="10">
    <location>
        <begin position="103"/>
        <end position="160"/>
    </location>
</feature>
<evidence type="ECO:0000256" key="5">
    <source>
        <dbReference type="ARBA" id="ARBA00023159"/>
    </source>
</evidence>
<evidence type="ECO:0000256" key="4">
    <source>
        <dbReference type="ARBA" id="ARBA00023125"/>
    </source>
</evidence>
<keyword evidence="7" id="KW-0539">Nucleus</keyword>
<accession>A0AAD8P7D2</accession>
<evidence type="ECO:0000256" key="6">
    <source>
        <dbReference type="ARBA" id="ARBA00023163"/>
    </source>
</evidence>
<dbReference type="PROSITE" id="PS51032">
    <property type="entry name" value="AP2_ERF"/>
    <property type="match status" value="1"/>
</dbReference>
<dbReference type="EMBL" id="JAUHHV010000001">
    <property type="protein sequence ID" value="KAK1435094.1"/>
    <property type="molecule type" value="Genomic_DNA"/>
</dbReference>
<dbReference type="PANTHER" id="PTHR31839">
    <property type="entry name" value="DEHYDRATION-RESPONSIVE ELEMENT-BINDING PROTEIN 1D"/>
    <property type="match status" value="1"/>
</dbReference>
<comment type="subcellular location">
    <subcellularLocation>
        <location evidence="1">Nucleus</location>
    </subcellularLocation>
</comment>
<dbReference type="GO" id="GO:0005634">
    <property type="term" value="C:nucleus"/>
    <property type="evidence" value="ECO:0007669"/>
    <property type="project" value="UniProtKB-SubCell"/>
</dbReference>
<gene>
    <name evidence="11" type="ORF">QVD17_00854</name>
</gene>
<evidence type="ECO:0000256" key="7">
    <source>
        <dbReference type="ARBA" id="ARBA00023242"/>
    </source>
</evidence>
<evidence type="ECO:0000313" key="12">
    <source>
        <dbReference type="Proteomes" id="UP001229421"/>
    </source>
</evidence>
<dbReference type="CDD" id="cd00018">
    <property type="entry name" value="AP2"/>
    <property type="match status" value="1"/>
</dbReference>
<proteinExistence type="inferred from homology"/>
<keyword evidence="6" id="KW-0804">Transcription</keyword>
<dbReference type="InterPro" id="IPR036955">
    <property type="entry name" value="AP2/ERF_dom_sf"/>
</dbReference>
<dbReference type="FunFam" id="3.30.730.10:FF:000001">
    <property type="entry name" value="Ethylene-responsive transcription factor 2"/>
    <property type="match status" value="1"/>
</dbReference>
<dbReference type="SMART" id="SM00380">
    <property type="entry name" value="AP2"/>
    <property type="match status" value="1"/>
</dbReference>
<evidence type="ECO:0000256" key="3">
    <source>
        <dbReference type="ARBA" id="ARBA00023015"/>
    </source>
</evidence>
<evidence type="ECO:0000256" key="8">
    <source>
        <dbReference type="ARBA" id="ARBA00024343"/>
    </source>
</evidence>
<dbReference type="InterPro" id="IPR001471">
    <property type="entry name" value="AP2/ERF_dom"/>
</dbReference>
<dbReference type="AlphaFoldDB" id="A0AAD8P7D2"/>
<sequence>MLSVNTIHLQSPPKKTTVCGLDDGEDDYLRRYDVVSLPMSSVCGGPVVDQFPSVLLFTNMETIEDDGSVSTSSSSSSHSETIERKHLKRKAGRKKFKETRHPVYRGVRLRNKSKWVCEVREPNTKHRIWLGTFPTPEMAARAYDAAALALRGENSPLNFGDSARLIKRAASSSISDIKKAAFEAALEFGTRSYDATPSSSSRSCFHMENGGENMAVKVAENAFVDEEVLFNTPGFYNSMAEGLVITPPGMKKGFDWNDEHIDSNIDLTLWRF</sequence>
<keyword evidence="2" id="KW-0611">Plant defense</keyword>
<name>A0AAD8P7D2_TARER</name>
<evidence type="ECO:0000313" key="11">
    <source>
        <dbReference type="EMBL" id="KAK1435094.1"/>
    </source>
</evidence>
<dbReference type="GO" id="GO:0003700">
    <property type="term" value="F:DNA-binding transcription factor activity"/>
    <property type="evidence" value="ECO:0007669"/>
    <property type="project" value="InterPro"/>
</dbReference>
<dbReference type="PANTHER" id="PTHR31839:SF42">
    <property type="entry name" value="DEHYDRATION-RESPONSIVE ELEMENT-BINDING PROTEIN 1F"/>
    <property type="match status" value="1"/>
</dbReference>
<feature type="region of interest" description="Disordered" evidence="9">
    <location>
        <begin position="66"/>
        <end position="96"/>
    </location>
</feature>
<dbReference type="GO" id="GO:0003677">
    <property type="term" value="F:DNA binding"/>
    <property type="evidence" value="ECO:0007669"/>
    <property type="project" value="UniProtKB-KW"/>
</dbReference>
<dbReference type="PRINTS" id="PR00367">
    <property type="entry name" value="ETHRSPELEMNT"/>
</dbReference>
<dbReference type="GO" id="GO:0006952">
    <property type="term" value="P:defense response"/>
    <property type="evidence" value="ECO:0007669"/>
    <property type="project" value="UniProtKB-KW"/>
</dbReference>
<dbReference type="Gene3D" id="3.30.730.10">
    <property type="entry name" value="AP2/ERF domain"/>
    <property type="match status" value="1"/>
</dbReference>
<dbReference type="Proteomes" id="UP001229421">
    <property type="component" value="Unassembled WGS sequence"/>
</dbReference>
<evidence type="ECO:0000256" key="1">
    <source>
        <dbReference type="ARBA" id="ARBA00004123"/>
    </source>
</evidence>
<feature type="compositionally biased region" description="Low complexity" evidence="9">
    <location>
        <begin position="68"/>
        <end position="79"/>
    </location>
</feature>
<keyword evidence="5" id="KW-0010">Activator</keyword>
<evidence type="ECO:0000256" key="9">
    <source>
        <dbReference type="SAM" id="MobiDB-lite"/>
    </source>
</evidence>
<keyword evidence="12" id="KW-1185">Reference proteome</keyword>
<dbReference type="InterPro" id="IPR016177">
    <property type="entry name" value="DNA-bd_dom_sf"/>
</dbReference>
<keyword evidence="4" id="KW-0238">DNA-binding</keyword>
<comment type="similarity">
    <text evidence="8">Belongs to the AP2/ERF transcription factor family. ERF subfamily.</text>
</comment>
<comment type="caution">
    <text evidence="11">The sequence shown here is derived from an EMBL/GenBank/DDBJ whole genome shotgun (WGS) entry which is preliminary data.</text>
</comment>
<organism evidence="11 12">
    <name type="scientific">Tagetes erecta</name>
    <name type="common">African marigold</name>
    <dbReference type="NCBI Taxonomy" id="13708"/>
    <lineage>
        <taxon>Eukaryota</taxon>
        <taxon>Viridiplantae</taxon>
        <taxon>Streptophyta</taxon>
        <taxon>Embryophyta</taxon>
        <taxon>Tracheophyta</taxon>
        <taxon>Spermatophyta</taxon>
        <taxon>Magnoliopsida</taxon>
        <taxon>eudicotyledons</taxon>
        <taxon>Gunneridae</taxon>
        <taxon>Pentapetalae</taxon>
        <taxon>asterids</taxon>
        <taxon>campanulids</taxon>
        <taxon>Asterales</taxon>
        <taxon>Asteraceae</taxon>
        <taxon>Asteroideae</taxon>
        <taxon>Heliantheae alliance</taxon>
        <taxon>Tageteae</taxon>
        <taxon>Tagetes</taxon>
    </lineage>
</organism>
<feature type="compositionally biased region" description="Basic residues" evidence="9">
    <location>
        <begin position="85"/>
        <end position="96"/>
    </location>
</feature>